<keyword evidence="2" id="KW-1185">Reference proteome</keyword>
<reference evidence="1 2" key="1">
    <citation type="submission" date="2017-07" db="EMBL/GenBank/DDBJ databases">
        <title>Amycolatopsis antarcticus sp. nov., isolated from the surface of an Antarcticus brown macroalga.</title>
        <authorList>
            <person name="Wang J."/>
            <person name="Leiva S."/>
            <person name="Huang J."/>
            <person name="Huang Y."/>
        </authorList>
    </citation>
    <scope>NUCLEOTIDE SEQUENCE [LARGE SCALE GENOMIC DNA]</scope>
    <source>
        <strain evidence="1 2">AU-G6</strain>
    </source>
</reference>
<dbReference type="RefSeq" id="WP_094862391.1">
    <property type="nucleotide sequence ID" value="NZ_NKYE01000005.1"/>
</dbReference>
<name>A0A263D3X7_9PSEU</name>
<evidence type="ECO:0000313" key="2">
    <source>
        <dbReference type="Proteomes" id="UP000242444"/>
    </source>
</evidence>
<dbReference type="Proteomes" id="UP000242444">
    <property type="component" value="Unassembled WGS sequence"/>
</dbReference>
<gene>
    <name evidence="1" type="ORF">CFN78_09920</name>
</gene>
<dbReference type="EMBL" id="NKYE01000005">
    <property type="protein sequence ID" value="OZM73184.1"/>
    <property type="molecule type" value="Genomic_DNA"/>
</dbReference>
<accession>A0A263D3X7</accession>
<organism evidence="1 2">
    <name type="scientific">Amycolatopsis antarctica</name>
    <dbReference type="NCBI Taxonomy" id="1854586"/>
    <lineage>
        <taxon>Bacteria</taxon>
        <taxon>Bacillati</taxon>
        <taxon>Actinomycetota</taxon>
        <taxon>Actinomycetes</taxon>
        <taxon>Pseudonocardiales</taxon>
        <taxon>Pseudonocardiaceae</taxon>
        <taxon>Amycolatopsis</taxon>
    </lineage>
</organism>
<protein>
    <submittedName>
        <fullName evidence="1">Uncharacterized protein</fullName>
    </submittedName>
</protein>
<proteinExistence type="predicted"/>
<evidence type="ECO:0000313" key="1">
    <source>
        <dbReference type="EMBL" id="OZM73184.1"/>
    </source>
</evidence>
<sequence>MPRSQQITYRATEEKRGMTLGELEAALADARNCGAHDGDRVKVRINFGGTLKNVTVLSEDGATG</sequence>
<comment type="caution">
    <text evidence="1">The sequence shown here is derived from an EMBL/GenBank/DDBJ whole genome shotgun (WGS) entry which is preliminary data.</text>
</comment>
<dbReference type="AlphaFoldDB" id="A0A263D3X7"/>
<dbReference type="InParanoid" id="A0A263D3X7"/>